<feature type="binding site" evidence="6">
    <location>
        <begin position="9"/>
        <end position="16"/>
    </location>
    <ligand>
        <name>substrate</name>
    </ligand>
</feature>
<dbReference type="InterPro" id="IPR013078">
    <property type="entry name" value="His_Pase_superF_clade-1"/>
</dbReference>
<gene>
    <name evidence="7" type="ORF">FM121_09185</name>
</gene>
<sequence>MTRKIYLIRHGETDLNKAKCFYGSLDVSINNTGKRQALSLKEAFLEINPNNIFISGKKRTKETADIVFPKQAKIIEERFAEKGFGEWEGLDANAIEKSYPEEWQKWLDAPFDYTPPEAENFSDFKKRVLTAFQEMIETTTDNVVIISHLGVIRTIVSYVSSIDDFWSINLEQDAWLELEIKTI</sequence>
<dbReference type="EC" id="5.4.2.11" evidence="2"/>
<dbReference type="PANTHER" id="PTHR11931">
    <property type="entry name" value="PHOSPHOGLYCERATE MUTASE"/>
    <property type="match status" value="1"/>
</dbReference>
<dbReference type="Proteomes" id="UP000195918">
    <property type="component" value="Unassembled WGS sequence"/>
</dbReference>
<evidence type="ECO:0000256" key="3">
    <source>
        <dbReference type="ARBA" id="ARBA00023152"/>
    </source>
</evidence>
<evidence type="ECO:0000256" key="1">
    <source>
        <dbReference type="ARBA" id="ARBA00006717"/>
    </source>
</evidence>
<dbReference type="InterPro" id="IPR029033">
    <property type="entry name" value="His_PPase_superfam"/>
</dbReference>
<dbReference type="SUPFAM" id="SSF53254">
    <property type="entry name" value="Phosphoglycerate mutase-like"/>
    <property type="match status" value="1"/>
</dbReference>
<dbReference type="AlphaFoldDB" id="A0A1X6WPJ6"/>
<reference evidence="8" key="1">
    <citation type="submission" date="2017-02" db="EMBL/GenBank/DDBJ databases">
        <authorList>
            <person name="Dridi B."/>
        </authorList>
    </citation>
    <scope>NUCLEOTIDE SEQUENCE [LARGE SCALE GENOMIC DNA]</scope>
    <source>
        <strain evidence="8">bH819</strain>
    </source>
</reference>
<dbReference type="Pfam" id="PF00300">
    <property type="entry name" value="His_Phos_1"/>
    <property type="match status" value="1"/>
</dbReference>
<evidence type="ECO:0000313" key="8">
    <source>
        <dbReference type="Proteomes" id="UP000195918"/>
    </source>
</evidence>
<evidence type="ECO:0000313" key="7">
    <source>
        <dbReference type="EMBL" id="SLM86251.1"/>
    </source>
</evidence>
<accession>A0A1X6WPJ6</accession>
<keyword evidence="8" id="KW-1185">Reference proteome</keyword>
<dbReference type="SMART" id="SM00855">
    <property type="entry name" value="PGAM"/>
    <property type="match status" value="1"/>
</dbReference>
<name>A0A1X6WPJ6_9ENTE</name>
<evidence type="ECO:0000256" key="6">
    <source>
        <dbReference type="PIRSR" id="PIRSR613078-2"/>
    </source>
</evidence>
<keyword evidence="4" id="KW-0413">Isomerase</keyword>
<evidence type="ECO:0000256" key="2">
    <source>
        <dbReference type="ARBA" id="ARBA00012028"/>
    </source>
</evidence>
<feature type="binding site" evidence="6">
    <location>
        <position position="59"/>
    </location>
    <ligand>
        <name>substrate</name>
    </ligand>
</feature>
<organism evidence="7 8">
    <name type="scientific">Vagococcus fluvialis bH819</name>
    <dbReference type="NCBI Taxonomy" id="1255619"/>
    <lineage>
        <taxon>Bacteria</taxon>
        <taxon>Bacillati</taxon>
        <taxon>Bacillota</taxon>
        <taxon>Bacilli</taxon>
        <taxon>Lactobacillales</taxon>
        <taxon>Enterococcaceae</taxon>
        <taxon>Vagococcus</taxon>
    </lineage>
</organism>
<dbReference type="Gene3D" id="3.40.50.1240">
    <property type="entry name" value="Phosphoglycerate mutase-like"/>
    <property type="match status" value="1"/>
</dbReference>
<dbReference type="RefSeq" id="WP_179203846.1">
    <property type="nucleotide sequence ID" value="NZ_FWFD01000013.1"/>
</dbReference>
<dbReference type="GO" id="GO:0006096">
    <property type="term" value="P:glycolytic process"/>
    <property type="evidence" value="ECO:0007669"/>
    <property type="project" value="UniProtKB-KW"/>
</dbReference>
<protein>
    <recommendedName>
        <fullName evidence="2">phosphoglycerate mutase (2,3-diphosphoglycerate-dependent)</fullName>
        <ecNumber evidence="2">5.4.2.11</ecNumber>
    </recommendedName>
</protein>
<feature type="active site" description="Proton donor/acceptor" evidence="5">
    <location>
        <position position="81"/>
    </location>
</feature>
<dbReference type="InterPro" id="IPR001345">
    <property type="entry name" value="PG/BPGM_mutase_AS"/>
</dbReference>
<dbReference type="InterPro" id="IPR005952">
    <property type="entry name" value="Phosphogly_mut1"/>
</dbReference>
<dbReference type="GO" id="GO:0004619">
    <property type="term" value="F:phosphoglycerate mutase activity"/>
    <property type="evidence" value="ECO:0007669"/>
    <property type="project" value="UniProtKB-EC"/>
</dbReference>
<feature type="active site" description="Tele-phosphohistidine intermediate" evidence="5">
    <location>
        <position position="10"/>
    </location>
</feature>
<evidence type="ECO:0000256" key="5">
    <source>
        <dbReference type="PIRSR" id="PIRSR613078-1"/>
    </source>
</evidence>
<proteinExistence type="inferred from homology"/>
<comment type="similarity">
    <text evidence="1">Belongs to the phosphoglycerate mutase family. BPG-dependent PGAM subfamily.</text>
</comment>
<dbReference type="PROSITE" id="PS00175">
    <property type="entry name" value="PG_MUTASE"/>
    <property type="match status" value="1"/>
</dbReference>
<evidence type="ECO:0000256" key="4">
    <source>
        <dbReference type="ARBA" id="ARBA00023235"/>
    </source>
</evidence>
<dbReference type="PIRSF" id="PIRSF000709">
    <property type="entry name" value="6PFK_2-Ptase"/>
    <property type="match status" value="1"/>
</dbReference>
<dbReference type="CDD" id="cd07067">
    <property type="entry name" value="HP_PGM_like"/>
    <property type="match status" value="1"/>
</dbReference>
<dbReference type="EMBL" id="FWFD01000013">
    <property type="protein sequence ID" value="SLM86251.1"/>
    <property type="molecule type" value="Genomic_DNA"/>
</dbReference>
<keyword evidence="3" id="KW-0324">Glycolysis</keyword>